<name>A0A5Q4BCI0_9PEZI</name>
<evidence type="ECO:0000313" key="3">
    <source>
        <dbReference type="EMBL" id="TQN64633.1"/>
    </source>
</evidence>
<evidence type="ECO:0000256" key="2">
    <source>
        <dbReference type="ARBA" id="ARBA00022737"/>
    </source>
</evidence>
<proteinExistence type="predicted"/>
<dbReference type="InterPro" id="IPR019487">
    <property type="entry name" value="RAM_signalling_pathway_SOG2"/>
</dbReference>
<sequence length="518" mass="56634">MSAREMPPAAPSASSSSLGSQARIVQLVAEAVRNGNHDGRMAPIGQSTRRSPALTVDLNFQGMHVLPQAVIDLVNGDVERSLETLDLGYNRLRAVPEEIVHLSSLTTLSIQHNLITKLPFCIGSMASLKSLKVDGNPLGFPPPEVLRPLQALNTTDIYVAERIKRFLGEHEHHQFASPTGEPDLIDAANAIVKCLLDLHKVLLTLGSSTRQTITTKSPLERIVERTGIYRREVQLYVDFAVDEDSGDAKLGLQKACTKLLEACSRICSEILNNIDQIVDKAGTHKVRALLGLMHSTCMQLRQVVLARHIGQAANTSSADGVVTSRPASRQIAAGSLRDSPLHLGDVLPTAVLTRDSGPAKTKASAPFDRNTSFDLLSRSLQEACGLVLAIIRPLSDQILASWSKDTARKPGSHPASSWEDLLTTCSRHREKTLVLRGCLTSSSPRDLGTRAQSLLIDSASQFVISWTQIGESLKKLRNALRLSTNVKNQLHIIQTNMKQCAQQLRLWTELSESKRRLQ</sequence>
<dbReference type="PANTHER" id="PTHR48051">
    <property type="match status" value="1"/>
</dbReference>
<dbReference type="SUPFAM" id="SSF52058">
    <property type="entry name" value="L domain-like"/>
    <property type="match status" value="1"/>
</dbReference>
<dbReference type="InterPro" id="IPR003591">
    <property type="entry name" value="Leu-rich_rpt_typical-subtyp"/>
</dbReference>
<gene>
    <name evidence="3" type="primary">LRRC57</name>
    <name evidence="3" type="ORF">CSHISOI_10787</name>
</gene>
<keyword evidence="4" id="KW-1185">Reference proteome</keyword>
<dbReference type="Pfam" id="PF13855">
    <property type="entry name" value="LRR_8"/>
    <property type="match status" value="1"/>
</dbReference>
<keyword evidence="1" id="KW-0433">Leucine-rich repeat</keyword>
<dbReference type="OrthoDB" id="4849172at2759"/>
<evidence type="ECO:0000313" key="4">
    <source>
        <dbReference type="Proteomes" id="UP000326340"/>
    </source>
</evidence>
<dbReference type="GO" id="GO:0005737">
    <property type="term" value="C:cytoplasm"/>
    <property type="evidence" value="ECO:0007669"/>
    <property type="project" value="TreeGrafter"/>
</dbReference>
<accession>A0A5Q4BCI0</accession>
<protein>
    <submittedName>
        <fullName evidence="3">Leucine-rich repeat-containing protein 57</fullName>
    </submittedName>
</protein>
<dbReference type="InterPro" id="IPR050216">
    <property type="entry name" value="LRR_domain-containing"/>
</dbReference>
<evidence type="ECO:0000256" key="1">
    <source>
        <dbReference type="ARBA" id="ARBA00022614"/>
    </source>
</evidence>
<dbReference type="EMBL" id="PUHP01002180">
    <property type="protein sequence ID" value="TQN64633.1"/>
    <property type="molecule type" value="Genomic_DNA"/>
</dbReference>
<dbReference type="SMART" id="SM00369">
    <property type="entry name" value="LRR_TYP"/>
    <property type="match status" value="2"/>
</dbReference>
<dbReference type="InterPro" id="IPR001611">
    <property type="entry name" value="Leu-rich_rpt"/>
</dbReference>
<comment type="caution">
    <text evidence="3">The sequence shown here is derived from an EMBL/GenBank/DDBJ whole genome shotgun (WGS) entry which is preliminary data.</text>
</comment>
<dbReference type="PROSITE" id="PS51450">
    <property type="entry name" value="LRR"/>
    <property type="match status" value="1"/>
</dbReference>
<dbReference type="Gene3D" id="3.80.10.10">
    <property type="entry name" value="Ribonuclease Inhibitor"/>
    <property type="match status" value="1"/>
</dbReference>
<dbReference type="AlphaFoldDB" id="A0A5Q4BCI0"/>
<reference evidence="3 4" key="1">
    <citation type="journal article" date="2019" name="Sci. Rep.">
        <title>Colletotrichum shisoi sp. nov., an anthracnose pathogen of Perilla frutescens in Japan: molecular phylogenetic, morphological and genomic evidence.</title>
        <authorList>
            <person name="Gan P."/>
            <person name="Tsushima A."/>
            <person name="Hiroyama R."/>
            <person name="Narusaka M."/>
            <person name="Takano Y."/>
            <person name="Narusaka Y."/>
            <person name="Kawaradani M."/>
            <person name="Damm U."/>
            <person name="Shirasu K."/>
        </authorList>
    </citation>
    <scope>NUCLEOTIDE SEQUENCE [LARGE SCALE GENOMIC DNA]</scope>
    <source>
        <strain evidence="3 4">PG-2018a</strain>
    </source>
</reference>
<organism evidence="3 4">
    <name type="scientific">Colletotrichum shisoi</name>
    <dbReference type="NCBI Taxonomy" id="2078593"/>
    <lineage>
        <taxon>Eukaryota</taxon>
        <taxon>Fungi</taxon>
        <taxon>Dikarya</taxon>
        <taxon>Ascomycota</taxon>
        <taxon>Pezizomycotina</taxon>
        <taxon>Sordariomycetes</taxon>
        <taxon>Hypocreomycetidae</taxon>
        <taxon>Glomerellales</taxon>
        <taxon>Glomerellaceae</taxon>
        <taxon>Colletotrichum</taxon>
        <taxon>Colletotrichum destructivum species complex</taxon>
    </lineage>
</organism>
<dbReference type="Proteomes" id="UP000326340">
    <property type="component" value="Unassembled WGS sequence"/>
</dbReference>
<keyword evidence="2" id="KW-0677">Repeat</keyword>
<dbReference type="Pfam" id="PF10428">
    <property type="entry name" value="SOG2"/>
    <property type="match status" value="1"/>
</dbReference>
<dbReference type="InterPro" id="IPR032675">
    <property type="entry name" value="LRR_dom_sf"/>
</dbReference>
<dbReference type="PANTHER" id="PTHR48051:SF1">
    <property type="entry name" value="RAS SUPPRESSOR PROTEIN 1"/>
    <property type="match status" value="1"/>
</dbReference>